<dbReference type="PROSITE" id="PS50206">
    <property type="entry name" value="RHODANESE_3"/>
    <property type="match status" value="1"/>
</dbReference>
<gene>
    <name evidence="2" type="ORF">F5878DRAFT_528847</name>
</gene>
<evidence type="ECO:0000313" key="2">
    <source>
        <dbReference type="EMBL" id="KAJ3842969.1"/>
    </source>
</evidence>
<name>A0AA38UIU8_9AGAR</name>
<dbReference type="EMBL" id="MU805989">
    <property type="protein sequence ID" value="KAJ3842969.1"/>
    <property type="molecule type" value="Genomic_DNA"/>
</dbReference>
<sequence length="196" mass="22199">MSILRTSCLQAVRGATARCTRISTTRLRTIQNPTFTRFNSTESKPKTRPVPKEKEFNPVRDWDAKIIKYEELKPKTQSPAPNTWLIDVREPDEVMQGMIPSAVNIPLTVLPESLNASAATFREKFGFEKPAKNQEVTFYCRSGKRSSSASDIAKRNGYTNILNYEGSWLDWVEREAKGQGEISSELLYNAYSGKKV</sequence>
<protein>
    <submittedName>
        <fullName evidence="2">Endoplasmic reticulum protein</fullName>
    </submittedName>
</protein>
<dbReference type="InterPro" id="IPR036873">
    <property type="entry name" value="Rhodanese-like_dom_sf"/>
</dbReference>
<reference evidence="2" key="1">
    <citation type="submission" date="2022-08" db="EMBL/GenBank/DDBJ databases">
        <authorList>
            <consortium name="DOE Joint Genome Institute"/>
            <person name="Min B."/>
            <person name="Riley R."/>
            <person name="Sierra-Patev S."/>
            <person name="Naranjo-Ortiz M."/>
            <person name="Looney B."/>
            <person name="Konkel Z."/>
            <person name="Slot J.C."/>
            <person name="Sakamoto Y."/>
            <person name="Steenwyk J.L."/>
            <person name="Rokas A."/>
            <person name="Carro J."/>
            <person name="Camarero S."/>
            <person name="Ferreira P."/>
            <person name="Molpeceres G."/>
            <person name="Ruiz-Duenas F.J."/>
            <person name="Serrano A."/>
            <person name="Henrissat B."/>
            <person name="Drula E."/>
            <person name="Hughes K.W."/>
            <person name="Mata J.L."/>
            <person name="Ishikawa N.K."/>
            <person name="Vargas-Isla R."/>
            <person name="Ushijima S."/>
            <person name="Smith C.A."/>
            <person name="Ahrendt S."/>
            <person name="Andreopoulos W."/>
            <person name="He G."/>
            <person name="Labutti K."/>
            <person name="Lipzen A."/>
            <person name="Ng V."/>
            <person name="Sandor L."/>
            <person name="Barry K."/>
            <person name="Martinez A.T."/>
            <person name="Xiao Y."/>
            <person name="Gibbons J.G."/>
            <person name="Terashima K."/>
            <person name="Hibbett D.S."/>
            <person name="Grigoriev I.V."/>
        </authorList>
    </citation>
    <scope>NUCLEOTIDE SEQUENCE</scope>
    <source>
        <strain evidence="2">TFB9207</strain>
    </source>
</reference>
<dbReference type="GO" id="GO:0004792">
    <property type="term" value="F:thiosulfate-cyanide sulfurtransferase activity"/>
    <property type="evidence" value="ECO:0007669"/>
    <property type="project" value="TreeGrafter"/>
</dbReference>
<dbReference type="PANTHER" id="PTHR44086:SF10">
    <property type="entry name" value="THIOSULFATE SULFURTRANSFERASE_RHODANESE-LIKE DOMAIN-CONTAINING PROTEIN 3"/>
    <property type="match status" value="1"/>
</dbReference>
<dbReference type="CDD" id="cd01519">
    <property type="entry name" value="RHOD_HSP67B2"/>
    <property type="match status" value="1"/>
</dbReference>
<dbReference type="SUPFAM" id="SSF52821">
    <property type="entry name" value="Rhodanese/Cell cycle control phosphatase"/>
    <property type="match status" value="1"/>
</dbReference>
<accession>A0AA38UIU8</accession>
<dbReference type="Proteomes" id="UP001163846">
    <property type="component" value="Unassembled WGS sequence"/>
</dbReference>
<dbReference type="Pfam" id="PF00581">
    <property type="entry name" value="Rhodanese"/>
    <property type="match status" value="1"/>
</dbReference>
<proteinExistence type="predicted"/>
<dbReference type="AlphaFoldDB" id="A0AA38UIU8"/>
<organism evidence="2 3">
    <name type="scientific">Lentinula raphanica</name>
    <dbReference type="NCBI Taxonomy" id="153919"/>
    <lineage>
        <taxon>Eukaryota</taxon>
        <taxon>Fungi</taxon>
        <taxon>Dikarya</taxon>
        <taxon>Basidiomycota</taxon>
        <taxon>Agaricomycotina</taxon>
        <taxon>Agaricomycetes</taxon>
        <taxon>Agaricomycetidae</taxon>
        <taxon>Agaricales</taxon>
        <taxon>Marasmiineae</taxon>
        <taxon>Omphalotaceae</taxon>
        <taxon>Lentinula</taxon>
    </lineage>
</organism>
<dbReference type="InterPro" id="IPR001763">
    <property type="entry name" value="Rhodanese-like_dom"/>
</dbReference>
<evidence type="ECO:0000259" key="1">
    <source>
        <dbReference type="PROSITE" id="PS50206"/>
    </source>
</evidence>
<comment type="caution">
    <text evidence="2">The sequence shown here is derived from an EMBL/GenBank/DDBJ whole genome shotgun (WGS) entry which is preliminary data.</text>
</comment>
<dbReference type="SMART" id="SM00450">
    <property type="entry name" value="RHOD"/>
    <property type="match status" value="1"/>
</dbReference>
<keyword evidence="3" id="KW-1185">Reference proteome</keyword>
<evidence type="ECO:0000313" key="3">
    <source>
        <dbReference type="Proteomes" id="UP001163846"/>
    </source>
</evidence>
<dbReference type="Gene3D" id="3.40.250.10">
    <property type="entry name" value="Rhodanese-like domain"/>
    <property type="match status" value="1"/>
</dbReference>
<dbReference type="PANTHER" id="PTHR44086">
    <property type="entry name" value="THIOSULFATE SULFURTRANSFERASE RDL2, MITOCHONDRIAL-RELATED"/>
    <property type="match status" value="1"/>
</dbReference>
<dbReference type="GO" id="GO:0005739">
    <property type="term" value="C:mitochondrion"/>
    <property type="evidence" value="ECO:0007669"/>
    <property type="project" value="TreeGrafter"/>
</dbReference>
<feature type="domain" description="Rhodanese" evidence="1">
    <location>
        <begin position="79"/>
        <end position="176"/>
    </location>
</feature>